<dbReference type="EMBL" id="JMPJ01000037">
    <property type="protein sequence ID" value="KFC83561.1"/>
    <property type="molecule type" value="Genomic_DNA"/>
</dbReference>
<dbReference type="OrthoDB" id="8686772at2"/>
<dbReference type="RefSeq" id="WP_034789461.1">
    <property type="nucleotide sequence ID" value="NZ_JMPJ01000037.1"/>
</dbReference>
<dbReference type="GeneID" id="78379531"/>
<dbReference type="AlphaFoldDB" id="A0A085GIL6"/>
<organism evidence="1 2">
    <name type="scientific">Ewingella americana (strain ATCC 33852 / DSM 4580 / CCUG 14506 / JCM 5911 / LMG 7869 / NCTC 12157 / CDC 1468-78)</name>
    <dbReference type="NCBI Taxonomy" id="910964"/>
    <lineage>
        <taxon>Bacteria</taxon>
        <taxon>Pseudomonadati</taxon>
        <taxon>Pseudomonadota</taxon>
        <taxon>Gammaproteobacteria</taxon>
        <taxon>Enterobacterales</taxon>
        <taxon>Yersiniaceae</taxon>
        <taxon>Ewingella</taxon>
    </lineage>
</organism>
<keyword evidence="2" id="KW-1185">Reference proteome</keyword>
<evidence type="ECO:0000313" key="1">
    <source>
        <dbReference type="EMBL" id="KFC83561.1"/>
    </source>
</evidence>
<name>A0A085GIL6_EWIA3</name>
<dbReference type="Proteomes" id="UP000028640">
    <property type="component" value="Unassembled WGS sequence"/>
</dbReference>
<proteinExistence type="predicted"/>
<gene>
    <name evidence="1" type="ORF">GEAM_1189</name>
</gene>
<protein>
    <submittedName>
        <fullName evidence="1">Putative Vgr family protein</fullName>
    </submittedName>
</protein>
<dbReference type="STRING" id="910964.GEAM_1189"/>
<dbReference type="eggNOG" id="COG4253">
    <property type="taxonomic scope" value="Bacteria"/>
</dbReference>
<accession>A0A085GIL6</accession>
<comment type="caution">
    <text evidence="1">The sequence shown here is derived from an EMBL/GenBank/DDBJ whole genome shotgun (WGS) entry which is preliminary data.</text>
</comment>
<reference evidence="1 2" key="1">
    <citation type="submission" date="2014-05" db="EMBL/GenBank/DDBJ databases">
        <title>ATOL: Assembling a taxonomically balanced genome-scale reconstruction of the evolutionary history of the Enterobacteriaceae.</title>
        <authorList>
            <person name="Plunkett G.III."/>
            <person name="Neeno-Eckwall E.C."/>
            <person name="Glasner J.D."/>
            <person name="Perna N.T."/>
        </authorList>
    </citation>
    <scope>NUCLEOTIDE SEQUENCE [LARGE SCALE GENOMIC DNA]</scope>
    <source>
        <strain evidence="1 2">ATCC 33852</strain>
    </source>
</reference>
<evidence type="ECO:0000313" key="2">
    <source>
        <dbReference type="Proteomes" id="UP000028640"/>
    </source>
</evidence>
<sequence length="173" mass="20048">MESENSVRPLTTGEIRLAENIFGSSIEWGKVWVHCESYLPFGLQGKYVGMTPNGEMYFRKETYLKDFSISSNSNQHFFIHEMVDVWQQQHGMWVKTRGLFSWASSYKYTLDENKKLNDYGMEQQAQIIADYFLLKTYGVRGLKNEIGRMAGFQGTLDSSTMPLYRKILPPSIL</sequence>